<evidence type="ECO:0000256" key="1">
    <source>
        <dbReference type="SAM" id="Coils"/>
    </source>
</evidence>
<keyword evidence="3" id="KW-1185">Reference proteome</keyword>
<accession>A0ABD0NSE0</accession>
<feature type="non-terminal residue" evidence="2">
    <location>
        <position position="76"/>
    </location>
</feature>
<evidence type="ECO:0000313" key="2">
    <source>
        <dbReference type="EMBL" id="KAL0163866.1"/>
    </source>
</evidence>
<dbReference type="AlphaFoldDB" id="A0ABD0NSE0"/>
<gene>
    <name evidence="2" type="ORF">M9458_039619</name>
</gene>
<protein>
    <submittedName>
        <fullName evidence="2">Uncharacterized protein</fullName>
    </submittedName>
</protein>
<evidence type="ECO:0000313" key="3">
    <source>
        <dbReference type="Proteomes" id="UP001529510"/>
    </source>
</evidence>
<reference evidence="2 3" key="1">
    <citation type="submission" date="2024-05" db="EMBL/GenBank/DDBJ databases">
        <title>Genome sequencing and assembly of Indian major carp, Cirrhinus mrigala (Hamilton, 1822).</title>
        <authorList>
            <person name="Mohindra V."/>
            <person name="Chowdhury L.M."/>
            <person name="Lal K."/>
            <person name="Jena J.K."/>
        </authorList>
    </citation>
    <scope>NUCLEOTIDE SEQUENCE [LARGE SCALE GENOMIC DNA]</scope>
    <source>
        <strain evidence="2">CM1030</strain>
        <tissue evidence="2">Blood</tissue>
    </source>
</reference>
<feature type="coiled-coil region" evidence="1">
    <location>
        <begin position="1"/>
        <end position="60"/>
    </location>
</feature>
<dbReference type="InterPro" id="IPR026652">
    <property type="entry name" value="CEP128"/>
</dbReference>
<dbReference type="EMBL" id="JAMKFB020000020">
    <property type="protein sequence ID" value="KAL0163866.1"/>
    <property type="molecule type" value="Genomic_DNA"/>
</dbReference>
<dbReference type="PANTHER" id="PTHR46657">
    <property type="entry name" value="CENTROSOMAL PROTEIN OF 128 KDA"/>
    <property type="match status" value="1"/>
</dbReference>
<name>A0ABD0NSE0_CIRMR</name>
<proteinExistence type="predicted"/>
<keyword evidence="1" id="KW-0175">Coiled coil</keyword>
<dbReference type="Proteomes" id="UP001529510">
    <property type="component" value="Unassembled WGS sequence"/>
</dbReference>
<sequence length="76" mass="8950">MDDMRSQLLRMERERLDLQRELSFLLSQQRSARRQQDRGVTGLDNGCTELEREIEDLRVQLGRISVSSEVEDLKKS</sequence>
<organism evidence="2 3">
    <name type="scientific">Cirrhinus mrigala</name>
    <name type="common">Mrigala</name>
    <dbReference type="NCBI Taxonomy" id="683832"/>
    <lineage>
        <taxon>Eukaryota</taxon>
        <taxon>Metazoa</taxon>
        <taxon>Chordata</taxon>
        <taxon>Craniata</taxon>
        <taxon>Vertebrata</taxon>
        <taxon>Euteleostomi</taxon>
        <taxon>Actinopterygii</taxon>
        <taxon>Neopterygii</taxon>
        <taxon>Teleostei</taxon>
        <taxon>Ostariophysi</taxon>
        <taxon>Cypriniformes</taxon>
        <taxon>Cyprinidae</taxon>
        <taxon>Labeoninae</taxon>
        <taxon>Labeonini</taxon>
        <taxon>Cirrhinus</taxon>
    </lineage>
</organism>
<dbReference type="PANTHER" id="PTHR46657:SF1">
    <property type="entry name" value="CENTROSOMAL PROTEIN OF 128 KDA"/>
    <property type="match status" value="1"/>
</dbReference>
<comment type="caution">
    <text evidence="2">The sequence shown here is derived from an EMBL/GenBank/DDBJ whole genome shotgun (WGS) entry which is preliminary data.</text>
</comment>